<keyword evidence="1" id="KW-1133">Transmembrane helix</keyword>
<dbReference type="PANTHER" id="PTHR40761">
    <property type="entry name" value="CONSERVED INTEGRAL MEMBRANE ALANINE VALINE AND LEUCINE RICH PROTEIN-RELATED"/>
    <property type="match status" value="1"/>
</dbReference>
<sequence>MNITVAVVLALVSIAAYAVAAATQHRVASANGLGLRRLLTNSAWWASNAANATGAALHVAALKYGPLTLVQCLGALTVVAAVPLAARGAGRRVGRGEWHGIALTLAGFAALLPLTTSGDDSSGVLTTPAALAVAVTASLVVPLALSIRTSTGHTLALAAASGVVSGTGSALTQTVLHADSLLTWQTALVAAPAVALAVIGLLLSQTAYTGGLGAPLATLTIANPLAASAIGLTLLGERIHGGLPGTALALTGTALAARGILLLARPSTSFPATDNADTPAAHGLVCTAPTPRPTAAFHRHPHLSGVTELEGRAL</sequence>
<evidence type="ECO:0000256" key="2">
    <source>
        <dbReference type="SAM" id="SignalP"/>
    </source>
</evidence>
<name>A0A9Q3Z8Y1_9ACTN</name>
<comment type="caution">
    <text evidence="3">The sequence shown here is derived from an EMBL/GenBank/DDBJ whole genome shotgun (WGS) entry which is preliminary data.</text>
</comment>
<feature type="chain" id="PRO_5040139265" evidence="2">
    <location>
        <begin position="21"/>
        <end position="314"/>
    </location>
</feature>
<feature type="transmembrane region" description="Helical" evidence="1">
    <location>
        <begin position="67"/>
        <end position="86"/>
    </location>
</feature>
<feature type="transmembrane region" description="Helical" evidence="1">
    <location>
        <begin position="98"/>
        <end position="116"/>
    </location>
</feature>
<proteinExistence type="predicted"/>
<dbReference type="Proteomes" id="UP001108029">
    <property type="component" value="Unassembled WGS sequence"/>
</dbReference>
<evidence type="ECO:0000313" key="4">
    <source>
        <dbReference type="Proteomes" id="UP001108029"/>
    </source>
</evidence>
<feature type="signal peptide" evidence="2">
    <location>
        <begin position="1"/>
        <end position="20"/>
    </location>
</feature>
<evidence type="ECO:0000313" key="3">
    <source>
        <dbReference type="EMBL" id="MCD9879716.1"/>
    </source>
</evidence>
<keyword evidence="4" id="KW-1185">Reference proteome</keyword>
<dbReference type="AlphaFoldDB" id="A0A9Q3Z8Y1"/>
<accession>A0A9Q3Z8Y1</accession>
<keyword evidence="2" id="KW-0732">Signal</keyword>
<dbReference type="NCBIfam" id="NF038012">
    <property type="entry name" value="DMT_1"/>
    <property type="match status" value="1"/>
</dbReference>
<feature type="transmembrane region" description="Helical" evidence="1">
    <location>
        <begin position="182"/>
        <end position="204"/>
    </location>
</feature>
<dbReference type="PANTHER" id="PTHR40761:SF1">
    <property type="entry name" value="CONSERVED INTEGRAL MEMBRANE ALANINE VALINE AND LEUCINE RICH PROTEIN-RELATED"/>
    <property type="match status" value="1"/>
</dbReference>
<feature type="transmembrane region" description="Helical" evidence="1">
    <location>
        <begin position="128"/>
        <end position="147"/>
    </location>
</feature>
<keyword evidence="1" id="KW-0472">Membrane</keyword>
<evidence type="ECO:0000256" key="1">
    <source>
        <dbReference type="SAM" id="Phobius"/>
    </source>
</evidence>
<protein>
    <submittedName>
        <fullName evidence="3">DMT family transporter</fullName>
    </submittedName>
</protein>
<dbReference type="EMBL" id="JAJSBI010000031">
    <property type="protein sequence ID" value="MCD9879716.1"/>
    <property type="molecule type" value="Genomic_DNA"/>
</dbReference>
<feature type="transmembrane region" description="Helical" evidence="1">
    <location>
        <begin position="216"/>
        <end position="236"/>
    </location>
</feature>
<reference evidence="3" key="1">
    <citation type="submission" date="2021-12" db="EMBL/GenBank/DDBJ databases">
        <authorList>
            <person name="Lee J.-H."/>
            <person name="Kim S.-B."/>
        </authorList>
    </citation>
    <scope>NUCLEOTIDE SEQUENCE</scope>
    <source>
        <strain evidence="3">NR30</strain>
    </source>
</reference>
<organism evidence="3 4">
    <name type="scientific">Streptomyces guryensis</name>
    <dbReference type="NCBI Taxonomy" id="2886947"/>
    <lineage>
        <taxon>Bacteria</taxon>
        <taxon>Bacillati</taxon>
        <taxon>Actinomycetota</taxon>
        <taxon>Actinomycetes</taxon>
        <taxon>Kitasatosporales</taxon>
        <taxon>Streptomycetaceae</taxon>
        <taxon>Streptomyces</taxon>
    </lineage>
</organism>
<gene>
    <name evidence="3" type="ORF">LJ657_40320</name>
</gene>
<feature type="transmembrane region" description="Helical" evidence="1">
    <location>
        <begin position="242"/>
        <end position="264"/>
    </location>
</feature>
<dbReference type="RefSeq" id="WP_232654659.1">
    <property type="nucleotide sequence ID" value="NZ_JAJSBI010000031.1"/>
</dbReference>
<keyword evidence="1" id="KW-0812">Transmembrane</keyword>
<feature type="transmembrane region" description="Helical" evidence="1">
    <location>
        <begin position="154"/>
        <end position="176"/>
    </location>
</feature>